<organism evidence="1 2">
    <name type="scientific">Paenibacillus illinoisensis</name>
    <dbReference type="NCBI Taxonomy" id="59845"/>
    <lineage>
        <taxon>Bacteria</taxon>
        <taxon>Bacillati</taxon>
        <taxon>Bacillota</taxon>
        <taxon>Bacilli</taxon>
        <taxon>Bacillales</taxon>
        <taxon>Paenibacillaceae</taxon>
        <taxon>Paenibacillus</taxon>
    </lineage>
</organism>
<dbReference type="Proteomes" id="UP000247459">
    <property type="component" value="Unassembled WGS sequence"/>
</dbReference>
<comment type="caution">
    <text evidence="1">The sequence shown here is derived from an EMBL/GenBank/DDBJ whole genome shotgun (WGS) entry which is preliminary data.</text>
</comment>
<dbReference type="EMBL" id="PRLG01000007">
    <property type="protein sequence ID" value="PYY30618.1"/>
    <property type="molecule type" value="Genomic_DNA"/>
</dbReference>
<gene>
    <name evidence="1" type="ORF">PIL02S_00856</name>
</gene>
<dbReference type="AlphaFoldDB" id="A0A2W0CSS6"/>
<proteinExistence type="predicted"/>
<protein>
    <recommendedName>
        <fullName evidence="3">DUF1573 domain-containing protein</fullName>
    </recommendedName>
</protein>
<evidence type="ECO:0000313" key="2">
    <source>
        <dbReference type="Proteomes" id="UP000247459"/>
    </source>
</evidence>
<evidence type="ECO:0000313" key="1">
    <source>
        <dbReference type="EMBL" id="PYY30618.1"/>
    </source>
</evidence>
<name>A0A2W0CSS6_9BACL</name>
<evidence type="ECO:0008006" key="3">
    <source>
        <dbReference type="Google" id="ProtNLM"/>
    </source>
</evidence>
<reference evidence="1 2" key="1">
    <citation type="submission" date="2018-01" db="EMBL/GenBank/DDBJ databases">
        <title>Genome sequence of the PGP bacterium Paenibacillus illinoisensis E3.</title>
        <authorList>
            <person name="Rolli E."/>
            <person name="Marasco R."/>
            <person name="Bessem C."/>
            <person name="Michoud G."/>
            <person name="Gaiarsa S."/>
            <person name="Borin S."/>
            <person name="Daffonchio D."/>
        </authorList>
    </citation>
    <scope>NUCLEOTIDE SEQUENCE [LARGE SCALE GENOMIC DNA]</scope>
    <source>
        <strain evidence="1 2">E3</strain>
    </source>
</reference>
<sequence length="146" mass="16096">MAYNEFNSYPEVSSKMSTLSLQAFQDQVSELLLRHRSLIDVLSKTGQAGASVNRAVSKAITECGCIELHATKQKYAPESGIAQTKGLLETHVEGELCENCKEVISSELGRNLFYMSALCNLLDINMEEVVNHESQKCSTLGMFNLS</sequence>
<accession>A0A2W0CSS6</accession>